<dbReference type="SMART" id="SM00028">
    <property type="entry name" value="TPR"/>
    <property type="match status" value="5"/>
</dbReference>
<dbReference type="GO" id="GO:0051301">
    <property type="term" value="P:cell division"/>
    <property type="evidence" value="ECO:0007669"/>
    <property type="project" value="TreeGrafter"/>
</dbReference>
<dbReference type="PANTHER" id="PTHR12558">
    <property type="entry name" value="CELL DIVISION CYCLE 16,23,27"/>
    <property type="match status" value="1"/>
</dbReference>
<gene>
    <name evidence="4" type="ORF">N0F65_003111</name>
</gene>
<keyword evidence="5" id="KW-1185">Reference proteome</keyword>
<sequence>MTSSTHFPLQPQPPNASDAQQQQQQQQHSQPQQQSQYHRPHAPSPSPAKSPKNGLPFDPESMQFQFEQFVQDELYDSAQILGELLLSLAAAPTSYANMSLINSAHSSSVSNQSSHNSGSAASVNASMNLSPFMTSPSLSREFHAKTYALFADMLVGRREYKRAIQYYKKYWKAKVSINALAATSEAISIKLKIARCWMHLESAQNALDVLHSIPAPSRSLSVNLLLGKIYITEGLKNKAEEAYTMALRQNPYALEATLALTDLAASKESSSVIYGSTNSNDQYGNTAFRQREIERFYAKLSTLRPSNKFISRVDAVWMQTLVNAHINAKRGRYRAAMESFDSLEKLFPCNLHCLLHKGKLEMDEEYYHQAHLNFHKARQVDDQNLAMMDSHADCLRRNGARSQLNNLVHDLFETSDAHAESWLAAAFHSEMKGELETALQFCERAIMTNRKYAQAHFFRGTLLLQLNRPEHALVSFTTACKLNKSLAAYGGMIESYCELCAKGANKYKEALTTAKTVAKLYPQKARSFTLLGNVFAIRPENKESARKAFLRALTMEPRNLSAIFGLVDLLCGEGNLDHAIEKLQTLSDQCPREEVFTKLADMHTLNKQYPEAMTNYHRSLSLNPSSSNALRGLDRLEKLMRGEDPDDSRTTIDMEPEEHDESVDAAEYMAT</sequence>
<dbReference type="GO" id="GO:0045842">
    <property type="term" value="P:positive regulation of mitotic metaphase/anaphase transition"/>
    <property type="evidence" value="ECO:0007669"/>
    <property type="project" value="TreeGrafter"/>
</dbReference>
<dbReference type="PROSITE" id="PS50005">
    <property type="entry name" value="TPR"/>
    <property type="match status" value="2"/>
</dbReference>
<dbReference type="SUPFAM" id="SSF48452">
    <property type="entry name" value="TPR-like"/>
    <property type="match status" value="2"/>
</dbReference>
<keyword evidence="1 2" id="KW-0802">TPR repeat</keyword>
<dbReference type="InterPro" id="IPR019734">
    <property type="entry name" value="TPR_rpt"/>
</dbReference>
<dbReference type="EMBL" id="DAKRPA010000115">
    <property type="protein sequence ID" value="DAZ98125.1"/>
    <property type="molecule type" value="Genomic_DNA"/>
</dbReference>
<accession>A0AAV2YVU8</accession>
<feature type="region of interest" description="Disordered" evidence="3">
    <location>
        <begin position="1"/>
        <end position="59"/>
    </location>
</feature>
<evidence type="ECO:0000313" key="5">
    <source>
        <dbReference type="Proteomes" id="UP001146120"/>
    </source>
</evidence>
<feature type="region of interest" description="Disordered" evidence="3">
    <location>
        <begin position="639"/>
        <end position="671"/>
    </location>
</feature>
<feature type="compositionally biased region" description="Low complexity" evidence="3">
    <location>
        <begin position="15"/>
        <end position="36"/>
    </location>
</feature>
<feature type="repeat" description="TPR" evidence="2">
    <location>
        <begin position="593"/>
        <end position="626"/>
    </location>
</feature>
<proteinExistence type="predicted"/>
<dbReference type="PANTHER" id="PTHR12558:SF36">
    <property type="entry name" value="ANAPHASE-PROMOTING COMPLEX SUBUNIT 7"/>
    <property type="match status" value="1"/>
</dbReference>
<dbReference type="Gene3D" id="1.25.40.10">
    <property type="entry name" value="Tetratricopeptide repeat domain"/>
    <property type="match status" value="4"/>
</dbReference>
<dbReference type="Proteomes" id="UP001146120">
    <property type="component" value="Unassembled WGS sequence"/>
</dbReference>
<reference evidence="4" key="1">
    <citation type="submission" date="2022-11" db="EMBL/GenBank/DDBJ databases">
        <authorList>
            <person name="Morgan W.R."/>
            <person name="Tartar A."/>
        </authorList>
    </citation>
    <scope>NUCLEOTIDE SEQUENCE</scope>
    <source>
        <strain evidence="4">ARSEF 373</strain>
    </source>
</reference>
<evidence type="ECO:0000256" key="3">
    <source>
        <dbReference type="SAM" id="MobiDB-lite"/>
    </source>
</evidence>
<comment type="caution">
    <text evidence="4">The sequence shown here is derived from an EMBL/GenBank/DDBJ whole genome shotgun (WGS) entry which is preliminary data.</text>
</comment>
<dbReference type="SUPFAM" id="SSF81995">
    <property type="entry name" value="beta-sandwich domain of Sec23/24"/>
    <property type="match status" value="1"/>
</dbReference>
<evidence type="ECO:0000256" key="2">
    <source>
        <dbReference type="PROSITE-ProRule" id="PRU00339"/>
    </source>
</evidence>
<feature type="compositionally biased region" description="Basic and acidic residues" evidence="3">
    <location>
        <begin position="639"/>
        <end position="652"/>
    </location>
</feature>
<reference evidence="4" key="2">
    <citation type="journal article" date="2023" name="Microbiol Resour">
        <title>Decontamination and Annotation of the Draft Genome Sequence of the Oomycete Lagenidium giganteum ARSEF 373.</title>
        <authorList>
            <person name="Morgan W.R."/>
            <person name="Tartar A."/>
        </authorList>
    </citation>
    <scope>NUCLEOTIDE SEQUENCE</scope>
    <source>
        <strain evidence="4">ARSEF 373</strain>
    </source>
</reference>
<dbReference type="AlphaFoldDB" id="A0AAV2YVU8"/>
<organism evidence="4 5">
    <name type="scientific">Lagenidium giganteum</name>
    <dbReference type="NCBI Taxonomy" id="4803"/>
    <lineage>
        <taxon>Eukaryota</taxon>
        <taxon>Sar</taxon>
        <taxon>Stramenopiles</taxon>
        <taxon>Oomycota</taxon>
        <taxon>Peronosporomycetes</taxon>
        <taxon>Pythiales</taxon>
        <taxon>Pythiaceae</taxon>
    </lineage>
</organism>
<feature type="compositionally biased region" description="Acidic residues" evidence="3">
    <location>
        <begin position="654"/>
        <end position="664"/>
    </location>
</feature>
<dbReference type="GO" id="GO:0016567">
    <property type="term" value="P:protein ubiquitination"/>
    <property type="evidence" value="ECO:0007669"/>
    <property type="project" value="TreeGrafter"/>
</dbReference>
<protein>
    <recommendedName>
        <fullName evidence="6">Anaphase-promoting complex subunit 7</fullName>
    </recommendedName>
</protein>
<dbReference type="Pfam" id="PF13181">
    <property type="entry name" value="TPR_8"/>
    <property type="match status" value="1"/>
</dbReference>
<name>A0AAV2YVU8_9STRA</name>
<feature type="repeat" description="TPR" evidence="2">
    <location>
        <begin position="220"/>
        <end position="253"/>
    </location>
</feature>
<dbReference type="GO" id="GO:0005680">
    <property type="term" value="C:anaphase-promoting complex"/>
    <property type="evidence" value="ECO:0007669"/>
    <property type="project" value="TreeGrafter"/>
</dbReference>
<evidence type="ECO:0000313" key="4">
    <source>
        <dbReference type="EMBL" id="DAZ98125.1"/>
    </source>
</evidence>
<dbReference type="InterPro" id="IPR011990">
    <property type="entry name" value="TPR-like_helical_dom_sf"/>
</dbReference>
<evidence type="ECO:0000256" key="1">
    <source>
        <dbReference type="ARBA" id="ARBA00022803"/>
    </source>
</evidence>
<evidence type="ECO:0008006" key="6">
    <source>
        <dbReference type="Google" id="ProtNLM"/>
    </source>
</evidence>